<protein>
    <submittedName>
        <fullName evidence="2">Uncharacterized protein</fullName>
    </submittedName>
</protein>
<feature type="transmembrane region" description="Helical" evidence="1">
    <location>
        <begin position="129"/>
        <end position="155"/>
    </location>
</feature>
<dbReference type="EMBL" id="BMAV01019505">
    <property type="protein sequence ID" value="GFY72549.1"/>
    <property type="molecule type" value="Genomic_DNA"/>
</dbReference>
<keyword evidence="1" id="KW-0472">Membrane</keyword>
<evidence type="ECO:0000313" key="3">
    <source>
        <dbReference type="Proteomes" id="UP000886998"/>
    </source>
</evidence>
<keyword evidence="1" id="KW-0812">Transmembrane</keyword>
<organism evidence="2 3">
    <name type="scientific">Trichonephila inaurata madagascariensis</name>
    <dbReference type="NCBI Taxonomy" id="2747483"/>
    <lineage>
        <taxon>Eukaryota</taxon>
        <taxon>Metazoa</taxon>
        <taxon>Ecdysozoa</taxon>
        <taxon>Arthropoda</taxon>
        <taxon>Chelicerata</taxon>
        <taxon>Arachnida</taxon>
        <taxon>Araneae</taxon>
        <taxon>Araneomorphae</taxon>
        <taxon>Entelegynae</taxon>
        <taxon>Araneoidea</taxon>
        <taxon>Nephilidae</taxon>
        <taxon>Trichonephila</taxon>
        <taxon>Trichonephila inaurata</taxon>
    </lineage>
</organism>
<evidence type="ECO:0000256" key="1">
    <source>
        <dbReference type="SAM" id="Phobius"/>
    </source>
</evidence>
<keyword evidence="3" id="KW-1185">Reference proteome</keyword>
<proteinExistence type="predicted"/>
<accession>A0A8X6YJB3</accession>
<keyword evidence="1" id="KW-1133">Transmembrane helix</keyword>
<reference evidence="2" key="1">
    <citation type="submission" date="2020-08" db="EMBL/GenBank/DDBJ databases">
        <title>Multicomponent nature underlies the extraordinary mechanical properties of spider dragline silk.</title>
        <authorList>
            <person name="Kono N."/>
            <person name="Nakamura H."/>
            <person name="Mori M."/>
            <person name="Yoshida Y."/>
            <person name="Ohtoshi R."/>
            <person name="Malay A.D."/>
            <person name="Moran D.A.P."/>
            <person name="Tomita M."/>
            <person name="Numata K."/>
            <person name="Arakawa K."/>
        </authorList>
    </citation>
    <scope>NUCLEOTIDE SEQUENCE</scope>
</reference>
<name>A0A8X6YJB3_9ARAC</name>
<evidence type="ECO:0000313" key="2">
    <source>
        <dbReference type="EMBL" id="GFY72549.1"/>
    </source>
</evidence>
<sequence length="160" mass="19204">MKIDCKSVDYLKLTRPIMLDDVFEENDPREVPTNRLRNEFLHRMVVKVFSLFSYFVSCLSEELGAGKRMHNLESPPFYGRFECSLSHYPDRDCKFSYGRKGNCHSYTPGVLWRWRLHPWCFMEVEVNLLMCWVVFNYFLVVLNGWTIHLVFFNFIHIDET</sequence>
<gene>
    <name evidence="2" type="ORF">TNIN_410601</name>
</gene>
<dbReference type="AlphaFoldDB" id="A0A8X6YJB3"/>
<dbReference type="Proteomes" id="UP000886998">
    <property type="component" value="Unassembled WGS sequence"/>
</dbReference>
<comment type="caution">
    <text evidence="2">The sequence shown here is derived from an EMBL/GenBank/DDBJ whole genome shotgun (WGS) entry which is preliminary data.</text>
</comment>